<keyword evidence="3" id="KW-1185">Reference proteome</keyword>
<dbReference type="InterPro" id="IPR017740">
    <property type="entry name" value="TssA-like"/>
</dbReference>
<dbReference type="Pfam" id="PF06812">
    <property type="entry name" value="ImpA_N"/>
    <property type="match status" value="1"/>
</dbReference>
<reference evidence="2 3" key="2">
    <citation type="submission" date="2021-08" db="EMBL/GenBank/DDBJ databases">
        <title>Massilia sp. R798.</title>
        <authorList>
            <person name="Baek J.H."/>
            <person name="Jung H.S."/>
            <person name="Kim K.R."/>
            <person name="Jeon C.O."/>
        </authorList>
    </citation>
    <scope>NUCLEOTIDE SEQUENCE [LARGE SCALE GENOMIC DNA]</scope>
    <source>
        <strain evidence="2 3">R798</strain>
    </source>
</reference>
<name>A0ABS7SN97_9BURK</name>
<feature type="domain" description="ImpA N-terminal" evidence="1">
    <location>
        <begin position="9"/>
        <end position="130"/>
    </location>
</feature>
<dbReference type="Proteomes" id="UP000809349">
    <property type="component" value="Unassembled WGS sequence"/>
</dbReference>
<dbReference type="RefSeq" id="WP_223467839.1">
    <property type="nucleotide sequence ID" value="NZ_JAFBIL020000003.1"/>
</dbReference>
<evidence type="ECO:0000259" key="1">
    <source>
        <dbReference type="Pfam" id="PF06812"/>
    </source>
</evidence>
<proteinExistence type="predicted"/>
<accession>A0ABS7SN97</accession>
<protein>
    <submittedName>
        <fullName evidence="2">Type VI secretion system protein TssA</fullName>
    </submittedName>
</protein>
<evidence type="ECO:0000313" key="3">
    <source>
        <dbReference type="Proteomes" id="UP000809349"/>
    </source>
</evidence>
<evidence type="ECO:0000313" key="2">
    <source>
        <dbReference type="EMBL" id="MBZ2207346.1"/>
    </source>
</evidence>
<reference evidence="2 3" key="1">
    <citation type="submission" date="2021-01" db="EMBL/GenBank/DDBJ databases">
        <authorList>
            <person name="Ruan W."/>
            <person name="Khan S.A."/>
            <person name="Jeon C.O."/>
        </authorList>
    </citation>
    <scope>NUCLEOTIDE SEQUENCE [LARGE SCALE GENOMIC DNA]</scope>
    <source>
        <strain evidence="2 3">R798</strain>
    </source>
</reference>
<dbReference type="PANTHER" id="PTHR37951">
    <property type="entry name" value="CYTOPLASMIC PROTEIN-RELATED"/>
    <property type="match status" value="1"/>
</dbReference>
<dbReference type="EMBL" id="JAFBIL020000003">
    <property type="protein sequence ID" value="MBZ2207346.1"/>
    <property type="molecule type" value="Genomic_DNA"/>
</dbReference>
<organism evidence="2 3">
    <name type="scientific">Massilia soli</name>
    <dbReference type="NCBI Taxonomy" id="2792854"/>
    <lineage>
        <taxon>Bacteria</taxon>
        <taxon>Pseudomonadati</taxon>
        <taxon>Pseudomonadota</taxon>
        <taxon>Betaproteobacteria</taxon>
        <taxon>Burkholderiales</taxon>
        <taxon>Oxalobacteraceae</taxon>
        <taxon>Telluria group</taxon>
        <taxon>Massilia</taxon>
    </lineage>
</organism>
<dbReference type="PANTHER" id="PTHR37951:SF1">
    <property type="entry name" value="TYPE VI SECRETION SYSTEM COMPONENT TSSA1"/>
    <property type="match status" value="1"/>
</dbReference>
<dbReference type="NCBIfam" id="TIGR03363">
    <property type="entry name" value="VI_chp_8"/>
    <property type="match status" value="1"/>
</dbReference>
<sequence>MLNIEQLLVPITEASPCGDDIAFSPEVDAISKARQADDPSLEQGAWVTSLKEADWKFVASRCAQLIEQRSKDLRLAVWLVEAAAKTSSYQGMADGLALVAALCERHWDHLHPLPDEGSFEQRIGNLCWIAARLPQLVKEMPGPDADTVMRCAAALVQLESVVDQRLGADGPGFSAARSAIESVIHALAPSEGALIKPADAPTSMTLPVHDSQLGPGPLQTRAQAIAQLRQVAEYFRRTEPHSPVAYLADKAAAWGEQSLHVWLRGVIKDESAFAHIEELLGLQRN</sequence>
<comment type="caution">
    <text evidence="2">The sequence shown here is derived from an EMBL/GenBank/DDBJ whole genome shotgun (WGS) entry which is preliminary data.</text>
</comment>
<dbReference type="InterPro" id="IPR010657">
    <property type="entry name" value="ImpA_N"/>
</dbReference>
<gene>
    <name evidence="2" type="primary">tssA</name>
    <name evidence="2" type="ORF">I4X03_008735</name>
</gene>